<dbReference type="AlphaFoldDB" id="A0A2T0S6U4"/>
<accession>A0A2T0S6U4</accession>
<dbReference type="PANTHER" id="PTHR33164">
    <property type="entry name" value="TRANSCRIPTIONAL REGULATOR, MARR FAMILY"/>
    <property type="match status" value="1"/>
</dbReference>
<dbReference type="SMART" id="SM00347">
    <property type="entry name" value="HTH_MARR"/>
    <property type="match status" value="1"/>
</dbReference>
<dbReference type="SUPFAM" id="SSF46785">
    <property type="entry name" value="Winged helix' DNA-binding domain"/>
    <property type="match status" value="1"/>
</dbReference>
<name>A0A2T0S6U4_9ACTN</name>
<dbReference type="GO" id="GO:0003700">
    <property type="term" value="F:DNA-binding transcription factor activity"/>
    <property type="evidence" value="ECO:0007669"/>
    <property type="project" value="InterPro"/>
</dbReference>
<dbReference type="PANTHER" id="PTHR33164:SF57">
    <property type="entry name" value="MARR-FAMILY TRANSCRIPTIONAL REGULATOR"/>
    <property type="match status" value="1"/>
</dbReference>
<evidence type="ECO:0000313" key="3">
    <source>
        <dbReference type="Proteomes" id="UP000239209"/>
    </source>
</evidence>
<dbReference type="Proteomes" id="UP000239209">
    <property type="component" value="Unassembled WGS sequence"/>
</dbReference>
<dbReference type="InterPro" id="IPR036388">
    <property type="entry name" value="WH-like_DNA-bd_sf"/>
</dbReference>
<dbReference type="InterPro" id="IPR000835">
    <property type="entry name" value="HTH_MarR-typ"/>
</dbReference>
<dbReference type="Pfam" id="PF12802">
    <property type="entry name" value="MarR_2"/>
    <property type="match status" value="1"/>
</dbReference>
<dbReference type="Gene3D" id="1.10.10.10">
    <property type="entry name" value="Winged helix-like DNA-binding domain superfamily/Winged helix DNA-binding domain"/>
    <property type="match status" value="1"/>
</dbReference>
<evidence type="ECO:0000313" key="2">
    <source>
        <dbReference type="EMBL" id="PRY29013.1"/>
    </source>
</evidence>
<protein>
    <submittedName>
        <fullName evidence="2">DNA-binding MarR family transcriptional regulator</fullName>
    </submittedName>
</protein>
<dbReference type="GO" id="GO:0006950">
    <property type="term" value="P:response to stress"/>
    <property type="evidence" value="ECO:0007669"/>
    <property type="project" value="TreeGrafter"/>
</dbReference>
<dbReference type="EMBL" id="PVZG01000007">
    <property type="protein sequence ID" value="PRY29013.1"/>
    <property type="molecule type" value="Genomic_DNA"/>
</dbReference>
<organism evidence="2 3">
    <name type="scientific">Pseudosporangium ferrugineum</name>
    <dbReference type="NCBI Taxonomy" id="439699"/>
    <lineage>
        <taxon>Bacteria</taxon>
        <taxon>Bacillati</taxon>
        <taxon>Actinomycetota</taxon>
        <taxon>Actinomycetes</taxon>
        <taxon>Micromonosporales</taxon>
        <taxon>Micromonosporaceae</taxon>
        <taxon>Pseudosporangium</taxon>
    </lineage>
</organism>
<dbReference type="InterPro" id="IPR039422">
    <property type="entry name" value="MarR/SlyA-like"/>
</dbReference>
<feature type="domain" description="HTH marR-type" evidence="1">
    <location>
        <begin position="10"/>
        <end position="148"/>
    </location>
</feature>
<evidence type="ECO:0000259" key="1">
    <source>
        <dbReference type="PROSITE" id="PS50995"/>
    </source>
</evidence>
<gene>
    <name evidence="2" type="ORF">CLV70_107322</name>
</gene>
<dbReference type="PROSITE" id="PS50995">
    <property type="entry name" value="HTH_MARR_2"/>
    <property type="match status" value="1"/>
</dbReference>
<dbReference type="InterPro" id="IPR036390">
    <property type="entry name" value="WH_DNA-bd_sf"/>
</dbReference>
<keyword evidence="2" id="KW-0238">DNA-binding</keyword>
<sequence length="162" mass="17575">MVDDTGIAARRELLVHLRELLKAVRLMKNDLAVHHPDAPPGTLAVLALIEAMEHEPAGRCHIKDLAAHSSLDPSTVSRAVAAVVRAGLVARTADPHDGRASVLGLTPDGRRVLGGVTAWTDERLADALKDWNTEDIVVFTALLRRFSADLMSRHHQPLEAAR</sequence>
<reference evidence="2 3" key="1">
    <citation type="submission" date="2018-03" db="EMBL/GenBank/DDBJ databases">
        <title>Genomic Encyclopedia of Archaeal and Bacterial Type Strains, Phase II (KMG-II): from individual species to whole genera.</title>
        <authorList>
            <person name="Goeker M."/>
        </authorList>
    </citation>
    <scope>NUCLEOTIDE SEQUENCE [LARGE SCALE GENOMIC DNA]</scope>
    <source>
        <strain evidence="2 3">DSM 45348</strain>
    </source>
</reference>
<proteinExistence type="predicted"/>
<keyword evidence="3" id="KW-1185">Reference proteome</keyword>
<dbReference type="RefSeq" id="WP_245908290.1">
    <property type="nucleotide sequence ID" value="NZ_PVZG01000007.1"/>
</dbReference>
<dbReference type="GO" id="GO:0003677">
    <property type="term" value="F:DNA binding"/>
    <property type="evidence" value="ECO:0007669"/>
    <property type="project" value="UniProtKB-KW"/>
</dbReference>
<comment type="caution">
    <text evidence="2">The sequence shown here is derived from an EMBL/GenBank/DDBJ whole genome shotgun (WGS) entry which is preliminary data.</text>
</comment>